<reference evidence="2" key="3">
    <citation type="submission" date="2025-09" db="UniProtKB">
        <authorList>
            <consortium name="Ensembl"/>
        </authorList>
    </citation>
    <scope>IDENTIFICATION</scope>
</reference>
<sequence>VASVSELISICAAPTLHYDEVMLRRRQWEGRRKNPRSLMMTWALVFLTKPFFCYLFNKS</sequence>
<protein>
    <submittedName>
        <fullName evidence="2">Uncharacterized protein</fullName>
    </submittedName>
</protein>
<reference evidence="2" key="2">
    <citation type="submission" date="2025-08" db="UniProtKB">
        <authorList>
            <consortium name="Ensembl"/>
        </authorList>
    </citation>
    <scope>IDENTIFICATION</scope>
</reference>
<keyword evidence="3" id="KW-1185">Reference proteome</keyword>
<feature type="transmembrane region" description="Helical" evidence="1">
    <location>
        <begin position="38"/>
        <end position="57"/>
    </location>
</feature>
<keyword evidence="1" id="KW-0812">Transmembrane</keyword>
<evidence type="ECO:0000256" key="1">
    <source>
        <dbReference type="SAM" id="Phobius"/>
    </source>
</evidence>
<proteinExistence type="predicted"/>
<dbReference type="Ensembl" id="ENSSSUT00005014365.1">
    <property type="protein sequence ID" value="ENSSSUP00005012552.1"/>
    <property type="gene ID" value="ENSSSUG00005008084.1"/>
</dbReference>
<dbReference type="AlphaFoldDB" id="A0A673TGY3"/>
<accession>A0A673TGY3</accession>
<dbReference type="Proteomes" id="UP000472268">
    <property type="component" value="Chromosome 13"/>
</dbReference>
<name>A0A673TGY3_SURSU</name>
<keyword evidence="1" id="KW-0472">Membrane</keyword>
<keyword evidence="1" id="KW-1133">Transmembrane helix</keyword>
<dbReference type="OMA" id="WELISLC"/>
<organism evidence="2 3">
    <name type="scientific">Suricata suricatta</name>
    <name type="common">Meerkat</name>
    <dbReference type="NCBI Taxonomy" id="37032"/>
    <lineage>
        <taxon>Eukaryota</taxon>
        <taxon>Metazoa</taxon>
        <taxon>Chordata</taxon>
        <taxon>Craniata</taxon>
        <taxon>Vertebrata</taxon>
        <taxon>Euteleostomi</taxon>
        <taxon>Mammalia</taxon>
        <taxon>Eutheria</taxon>
        <taxon>Laurasiatheria</taxon>
        <taxon>Carnivora</taxon>
        <taxon>Feliformia</taxon>
        <taxon>Herpestidae</taxon>
        <taxon>Suricata</taxon>
    </lineage>
</organism>
<evidence type="ECO:0000313" key="3">
    <source>
        <dbReference type="Proteomes" id="UP000472268"/>
    </source>
</evidence>
<reference evidence="2 3" key="1">
    <citation type="submission" date="2019-05" db="EMBL/GenBank/DDBJ databases">
        <title>A Chromosome-scale Meerkat (S. suricatta) Genome Assembly.</title>
        <authorList>
            <person name="Dudchenko O."/>
            <person name="Lieberman Aiden E."/>
            <person name="Tung J."/>
            <person name="Barreiro L.B."/>
            <person name="Clutton-Brock T.H."/>
        </authorList>
    </citation>
    <scope>NUCLEOTIDE SEQUENCE [LARGE SCALE GENOMIC DNA]</scope>
</reference>
<evidence type="ECO:0000313" key="2">
    <source>
        <dbReference type="Ensembl" id="ENSSSUP00005012552.1"/>
    </source>
</evidence>